<protein>
    <submittedName>
        <fullName evidence="8">Precorrin-3B C(17)-methyltransferase</fullName>
        <ecNumber evidence="8">2.1.1.131</ecNumber>
    </submittedName>
</protein>
<evidence type="ECO:0000256" key="2">
    <source>
        <dbReference type="ARBA" id="ARBA00022573"/>
    </source>
</evidence>
<dbReference type="EMBL" id="JAJHJB010000003">
    <property type="protein sequence ID" value="MCC5464417.1"/>
    <property type="molecule type" value="Genomic_DNA"/>
</dbReference>
<dbReference type="CDD" id="cd11646">
    <property type="entry name" value="Precorrin_3B_C17_MT"/>
    <property type="match status" value="1"/>
</dbReference>
<keyword evidence="4 8" id="KW-0808">Transferase</keyword>
<evidence type="ECO:0000313" key="9">
    <source>
        <dbReference type="Proteomes" id="UP001165492"/>
    </source>
</evidence>
<comment type="pathway">
    <text evidence="1">Cofactor biosynthesis; adenosylcobalamin biosynthesis.</text>
</comment>
<evidence type="ECO:0000259" key="7">
    <source>
        <dbReference type="Pfam" id="PF00590"/>
    </source>
</evidence>
<evidence type="ECO:0000256" key="5">
    <source>
        <dbReference type="ARBA" id="ARBA00022691"/>
    </source>
</evidence>
<dbReference type="GO" id="GO:0032259">
    <property type="term" value="P:methylation"/>
    <property type="evidence" value="ECO:0007669"/>
    <property type="project" value="UniProtKB-KW"/>
</dbReference>
<feature type="domain" description="Tetrapyrrole methylase" evidence="7">
    <location>
        <begin position="33"/>
        <end position="240"/>
    </location>
</feature>
<dbReference type="PANTHER" id="PTHR47036:SF1">
    <property type="entry name" value="COBALT-FACTOR III C(17)-METHYLTRANSFERASE-RELATED"/>
    <property type="match status" value="1"/>
</dbReference>
<dbReference type="GO" id="GO:0030789">
    <property type="term" value="F:precorrin-3B C17-methyltransferase activity"/>
    <property type="evidence" value="ECO:0007669"/>
    <property type="project" value="UniProtKB-EC"/>
</dbReference>
<dbReference type="SUPFAM" id="SSF53790">
    <property type="entry name" value="Tetrapyrrole methylase"/>
    <property type="match status" value="1"/>
</dbReference>
<dbReference type="PANTHER" id="PTHR47036">
    <property type="entry name" value="COBALT-FACTOR III C(17)-METHYLTRANSFERASE-RELATED"/>
    <property type="match status" value="1"/>
</dbReference>
<dbReference type="InterPro" id="IPR006363">
    <property type="entry name" value="Cbl_synth_CobJ/CibH_dom"/>
</dbReference>
<dbReference type="InterPro" id="IPR051810">
    <property type="entry name" value="Precorrin_MeTrfase"/>
</dbReference>
<dbReference type="InterPro" id="IPR035996">
    <property type="entry name" value="4pyrrol_Methylase_sf"/>
</dbReference>
<dbReference type="Gene3D" id="3.40.1010.10">
    <property type="entry name" value="Cobalt-precorrin-4 Transmethylase, Domain 1"/>
    <property type="match status" value="1"/>
</dbReference>
<accession>A0ABS8HQL0</accession>
<dbReference type="NCBIfam" id="TIGR01466">
    <property type="entry name" value="cobJ_cbiH"/>
    <property type="match status" value="1"/>
</dbReference>
<sequence length="274" mass="29577">MCSSSNLSGTVEQTSSSKDQVQECNGGHCPGQIAVIGIGPGSLLDMSPRARESIENADVIVGYNTYVQLVSELLTNKKIIGTGMMQEIERCQSAVDQALAGKKVAVISSGDPGVYGMAGLVLELAMKYEADIRPEVIIIPGISAVGASAAVLGAPLMHDFAVISLSDLLTPWDVIRKRVEMAAAGDFVIALYNPKSKRRTSQIREVREIVLKHRTAGTPVGIVHHATREGENMVISNLNDFTKEFIDMFSLVIIGNSQTYVQENRMITPRGYKL</sequence>
<keyword evidence="9" id="KW-1185">Reference proteome</keyword>
<dbReference type="EC" id="2.1.1.131" evidence="8"/>
<dbReference type="InterPro" id="IPR014776">
    <property type="entry name" value="4pyrrole_Mease_sub2"/>
</dbReference>
<evidence type="ECO:0000313" key="8">
    <source>
        <dbReference type="EMBL" id="MCC5464417.1"/>
    </source>
</evidence>
<keyword evidence="5" id="KW-0949">S-adenosyl-L-methionine</keyword>
<dbReference type="Proteomes" id="UP001165492">
    <property type="component" value="Unassembled WGS sequence"/>
</dbReference>
<dbReference type="GO" id="GO:0003677">
    <property type="term" value="F:DNA binding"/>
    <property type="evidence" value="ECO:0007669"/>
    <property type="project" value="UniProtKB-KW"/>
</dbReference>
<dbReference type="InterPro" id="IPR000878">
    <property type="entry name" value="4pyrrol_Mease"/>
</dbReference>
<dbReference type="InterPro" id="IPR014777">
    <property type="entry name" value="4pyrrole_Mease_sub1"/>
</dbReference>
<reference evidence="8" key="1">
    <citation type="submission" date="2021-11" db="EMBL/GenBank/DDBJ databases">
        <title>Description of a new species Pelosinus isolated from the bottom sediments of Lake Baikal.</title>
        <authorList>
            <person name="Zakharyuk A."/>
        </authorList>
    </citation>
    <scope>NUCLEOTIDE SEQUENCE</scope>
    <source>
        <strain evidence="8">Bkl1</strain>
    </source>
</reference>
<evidence type="ECO:0000256" key="3">
    <source>
        <dbReference type="ARBA" id="ARBA00022603"/>
    </source>
</evidence>
<evidence type="ECO:0000256" key="6">
    <source>
        <dbReference type="SAM" id="MobiDB-lite"/>
    </source>
</evidence>
<keyword evidence="2" id="KW-0169">Cobalamin biosynthesis</keyword>
<dbReference type="Pfam" id="PF00590">
    <property type="entry name" value="TP_methylase"/>
    <property type="match status" value="1"/>
</dbReference>
<feature type="region of interest" description="Disordered" evidence="6">
    <location>
        <begin position="1"/>
        <end position="24"/>
    </location>
</feature>
<gene>
    <name evidence="8" type="primary">cobJ</name>
    <name evidence="8" type="ORF">LMF89_03450</name>
</gene>
<name>A0ABS8HQL0_9FIRM</name>
<proteinExistence type="predicted"/>
<keyword evidence="3 8" id="KW-0489">Methyltransferase</keyword>
<feature type="compositionally biased region" description="Polar residues" evidence="6">
    <location>
        <begin position="1"/>
        <end position="23"/>
    </location>
</feature>
<comment type="caution">
    <text evidence="8">The sequence shown here is derived from an EMBL/GenBank/DDBJ whole genome shotgun (WGS) entry which is preliminary data.</text>
</comment>
<evidence type="ECO:0000256" key="1">
    <source>
        <dbReference type="ARBA" id="ARBA00004953"/>
    </source>
</evidence>
<dbReference type="Gene3D" id="3.30.950.10">
    <property type="entry name" value="Methyltransferase, Cobalt-precorrin-4 Transmethylase, Domain 2"/>
    <property type="match status" value="1"/>
</dbReference>
<organism evidence="8 9">
    <name type="scientific">Pelosinus baikalensis</name>
    <dbReference type="NCBI Taxonomy" id="2892015"/>
    <lineage>
        <taxon>Bacteria</taxon>
        <taxon>Bacillati</taxon>
        <taxon>Bacillota</taxon>
        <taxon>Negativicutes</taxon>
        <taxon>Selenomonadales</taxon>
        <taxon>Sporomusaceae</taxon>
        <taxon>Pelosinus</taxon>
    </lineage>
</organism>
<keyword evidence="8" id="KW-0238">DNA-binding</keyword>
<evidence type="ECO:0000256" key="4">
    <source>
        <dbReference type="ARBA" id="ARBA00022679"/>
    </source>
</evidence>